<gene>
    <name evidence="2" type="ORF">ANN_14038</name>
</gene>
<accession>A0ABQ8SV72</accession>
<evidence type="ECO:0000313" key="2">
    <source>
        <dbReference type="EMBL" id="KAJ4438099.1"/>
    </source>
</evidence>
<sequence length="102" mass="10709">MAGFCEGGNEPPGSLKDSKREPLTDCELGLAQLPHCLTGSVSPAADGTGRDGLQLSNGASDLMHTKTSRPAGIDLSGYTRLEKSVKRQLKLKPTCEGGKRVL</sequence>
<dbReference type="Proteomes" id="UP001148838">
    <property type="component" value="Unassembled WGS sequence"/>
</dbReference>
<dbReference type="EMBL" id="JAJSOF020000019">
    <property type="protein sequence ID" value="KAJ4438099.1"/>
    <property type="molecule type" value="Genomic_DNA"/>
</dbReference>
<feature type="region of interest" description="Disordered" evidence="1">
    <location>
        <begin position="41"/>
        <end position="74"/>
    </location>
</feature>
<feature type="region of interest" description="Disordered" evidence="1">
    <location>
        <begin position="1"/>
        <end position="21"/>
    </location>
</feature>
<evidence type="ECO:0000313" key="3">
    <source>
        <dbReference type="Proteomes" id="UP001148838"/>
    </source>
</evidence>
<reference evidence="2 3" key="1">
    <citation type="journal article" date="2022" name="Allergy">
        <title>Genome assembly and annotation of Periplaneta americana reveal a comprehensive cockroach allergen profile.</title>
        <authorList>
            <person name="Wang L."/>
            <person name="Xiong Q."/>
            <person name="Saelim N."/>
            <person name="Wang L."/>
            <person name="Nong W."/>
            <person name="Wan A.T."/>
            <person name="Shi M."/>
            <person name="Liu X."/>
            <person name="Cao Q."/>
            <person name="Hui J.H.L."/>
            <person name="Sookrung N."/>
            <person name="Leung T.F."/>
            <person name="Tungtrongchitr A."/>
            <person name="Tsui S.K.W."/>
        </authorList>
    </citation>
    <scope>NUCLEOTIDE SEQUENCE [LARGE SCALE GENOMIC DNA]</scope>
    <source>
        <strain evidence="2">PWHHKU_190912</strain>
    </source>
</reference>
<comment type="caution">
    <text evidence="2">The sequence shown here is derived from an EMBL/GenBank/DDBJ whole genome shotgun (WGS) entry which is preliminary data.</text>
</comment>
<protein>
    <submittedName>
        <fullName evidence="2">Uncharacterized protein</fullName>
    </submittedName>
</protein>
<keyword evidence="3" id="KW-1185">Reference proteome</keyword>
<proteinExistence type="predicted"/>
<evidence type="ECO:0000256" key="1">
    <source>
        <dbReference type="SAM" id="MobiDB-lite"/>
    </source>
</evidence>
<organism evidence="2 3">
    <name type="scientific">Periplaneta americana</name>
    <name type="common">American cockroach</name>
    <name type="synonym">Blatta americana</name>
    <dbReference type="NCBI Taxonomy" id="6978"/>
    <lineage>
        <taxon>Eukaryota</taxon>
        <taxon>Metazoa</taxon>
        <taxon>Ecdysozoa</taxon>
        <taxon>Arthropoda</taxon>
        <taxon>Hexapoda</taxon>
        <taxon>Insecta</taxon>
        <taxon>Pterygota</taxon>
        <taxon>Neoptera</taxon>
        <taxon>Polyneoptera</taxon>
        <taxon>Dictyoptera</taxon>
        <taxon>Blattodea</taxon>
        <taxon>Blattoidea</taxon>
        <taxon>Blattidae</taxon>
        <taxon>Blattinae</taxon>
        <taxon>Periplaneta</taxon>
    </lineage>
</organism>
<name>A0ABQ8SV72_PERAM</name>